<dbReference type="InterPro" id="IPR036255">
    <property type="entry name" value="YgfB-like_sf"/>
</dbReference>
<keyword evidence="2" id="KW-1185">Reference proteome</keyword>
<dbReference type="SUPFAM" id="SSF101327">
    <property type="entry name" value="YgfB-like"/>
    <property type="match status" value="1"/>
</dbReference>
<comment type="caution">
    <text evidence="1">The sequence shown here is derived from an EMBL/GenBank/DDBJ whole genome shotgun (WGS) entry which is preliminary data.</text>
</comment>
<organism evidence="1 2">
    <name type="scientific">Roseateles paludis</name>
    <dbReference type="NCBI Taxonomy" id="3145238"/>
    <lineage>
        <taxon>Bacteria</taxon>
        <taxon>Pseudomonadati</taxon>
        <taxon>Pseudomonadota</taxon>
        <taxon>Betaproteobacteria</taxon>
        <taxon>Burkholderiales</taxon>
        <taxon>Sphaerotilaceae</taxon>
        <taxon>Roseateles</taxon>
    </lineage>
</organism>
<protein>
    <submittedName>
        <fullName evidence="1">UPF0149 family protein</fullName>
    </submittedName>
</protein>
<dbReference type="Gene3D" id="1.20.120.740">
    <property type="entry name" value="YgfB uncharacterised protein family UPF0149, PF03695"/>
    <property type="match status" value="1"/>
</dbReference>
<evidence type="ECO:0000313" key="2">
    <source>
        <dbReference type="Proteomes" id="UP001495147"/>
    </source>
</evidence>
<dbReference type="Proteomes" id="UP001495147">
    <property type="component" value="Unassembled WGS sequence"/>
</dbReference>
<gene>
    <name evidence="1" type="ORF">ABDJ85_14460</name>
</gene>
<dbReference type="InterPro" id="IPR011978">
    <property type="entry name" value="YgfB-like"/>
</dbReference>
<name>A0ABV0G4L1_9BURK</name>
<reference evidence="1 2" key="1">
    <citation type="submission" date="2024-05" db="EMBL/GenBank/DDBJ databases">
        <title>Roseateles sp. DJS-2-20 16S ribosomal RNA gene Genome sequencing and assembly.</title>
        <authorList>
            <person name="Woo H."/>
        </authorList>
    </citation>
    <scope>NUCLEOTIDE SEQUENCE [LARGE SCALE GENOMIC DNA]</scope>
    <source>
        <strain evidence="1 2">DJS-2-20</strain>
    </source>
</reference>
<proteinExistence type="predicted"/>
<dbReference type="Pfam" id="PF03695">
    <property type="entry name" value="UPF0149"/>
    <property type="match status" value="1"/>
</dbReference>
<dbReference type="NCBIfam" id="TIGR02292">
    <property type="entry name" value="ygfB_yecA"/>
    <property type="match status" value="1"/>
</dbReference>
<evidence type="ECO:0000313" key="1">
    <source>
        <dbReference type="EMBL" id="MEO3692677.1"/>
    </source>
</evidence>
<accession>A0ABV0G4L1</accession>
<dbReference type="RefSeq" id="WP_347705495.1">
    <property type="nucleotide sequence ID" value="NZ_JBDPZD010000004.1"/>
</dbReference>
<sequence>MNYPHYQPDSDHRPLTDAELEQLDDALAATGREEALNVEALDGFLAALLLSPVPLPARPGADWLPAIWGGDEPAPFASGKQGKRVVMWVLRHLQSIDNAWRHMPEAWEPIYSVAETDEGEWVDAQDWAAGFLRGVAVDEAAWAPRFESGPAAAALQSLAQLGAEEADALPMEDIDRLSRALPEAVLQWRAIWMGA</sequence>
<dbReference type="EMBL" id="JBDPZD010000004">
    <property type="protein sequence ID" value="MEO3692677.1"/>
    <property type="molecule type" value="Genomic_DNA"/>
</dbReference>